<keyword evidence="3" id="KW-1185">Reference proteome</keyword>
<gene>
    <name evidence="2" type="ordered locus">Mcup_1692</name>
</gene>
<dbReference type="eggNOG" id="arCOG00239">
    <property type="taxonomic scope" value="Archaea"/>
</dbReference>
<evidence type="ECO:0000313" key="2">
    <source>
        <dbReference type="EMBL" id="AEB95795.1"/>
    </source>
</evidence>
<dbReference type="Gene3D" id="3.90.226.10">
    <property type="entry name" value="2-enoyl-CoA Hydratase, Chain A, domain 1"/>
    <property type="match status" value="1"/>
</dbReference>
<evidence type="ECO:0000313" key="3">
    <source>
        <dbReference type="Proteomes" id="UP000007812"/>
    </source>
</evidence>
<dbReference type="KEGG" id="mcn:Mcup_1692"/>
<dbReference type="AlphaFoldDB" id="F4G0A8"/>
<dbReference type="PANTHER" id="PTHR43459">
    <property type="entry name" value="ENOYL-COA HYDRATASE"/>
    <property type="match status" value="1"/>
</dbReference>
<proteinExistence type="inferred from homology"/>
<sequence length="236" mass="25735">MKLSRPEKLNALNLELRQELLKTLRDFNSDQSKRVAILSGEGRAFSVGADLGSISSDLTEDLRASFYPILREIRFAQKIYIAAINGVTAGAGISLSLACDVRLASPSSKFVTAFHSIGLAPDTGLTLILTRLGGTRFLDRLLLGGEMSAQDLEREGVVKVVDDPLSEAVKIAEQISSGPFKSYVASKKLINRALFPDLEEFLDYESALQGYLGSTADFNEGVKAFIEKRKPSFRGE</sequence>
<dbReference type="CDD" id="cd06558">
    <property type="entry name" value="crotonase-like"/>
    <property type="match status" value="1"/>
</dbReference>
<dbReference type="NCBIfam" id="NF004725">
    <property type="entry name" value="PRK06072.1"/>
    <property type="match status" value="1"/>
</dbReference>
<organism evidence="2 3">
    <name type="scientific">Metallosphaera cuprina (strain Ar-4)</name>
    <dbReference type="NCBI Taxonomy" id="1006006"/>
    <lineage>
        <taxon>Archaea</taxon>
        <taxon>Thermoproteota</taxon>
        <taxon>Thermoprotei</taxon>
        <taxon>Sulfolobales</taxon>
        <taxon>Sulfolobaceae</taxon>
        <taxon>Metallosphaera</taxon>
    </lineage>
</organism>
<dbReference type="PANTHER" id="PTHR43459:SF1">
    <property type="entry name" value="EG:BACN32G11.4 PROTEIN"/>
    <property type="match status" value="1"/>
</dbReference>
<dbReference type="HOGENOM" id="CLU_009834_7_2_2"/>
<dbReference type="InterPro" id="IPR029045">
    <property type="entry name" value="ClpP/crotonase-like_dom_sf"/>
</dbReference>
<dbReference type="Proteomes" id="UP000007812">
    <property type="component" value="Chromosome"/>
</dbReference>
<dbReference type="InterPro" id="IPR018376">
    <property type="entry name" value="Enoyl-CoA_hyd/isom_CS"/>
</dbReference>
<dbReference type="GO" id="GO:0003824">
    <property type="term" value="F:catalytic activity"/>
    <property type="evidence" value="ECO:0007669"/>
    <property type="project" value="InterPro"/>
</dbReference>
<dbReference type="PROSITE" id="PS00166">
    <property type="entry name" value="ENOYL_COA_HYDRATASE"/>
    <property type="match status" value="1"/>
</dbReference>
<dbReference type="STRING" id="1006006.Mcup_1692"/>
<comment type="similarity">
    <text evidence="1">Belongs to the enoyl-CoA hydratase/isomerase family.</text>
</comment>
<dbReference type="InterPro" id="IPR014748">
    <property type="entry name" value="Enoyl-CoA_hydra_C"/>
</dbReference>
<dbReference type="SUPFAM" id="SSF52096">
    <property type="entry name" value="ClpP/crotonase"/>
    <property type="match status" value="1"/>
</dbReference>
<reference evidence="2 3" key="1">
    <citation type="journal article" date="2011" name="J. Bacteriol.">
        <title>Complete genome sequence of Metallosphaera cuprina, a metal sulfide-oxidizing archaeon from a hot spring.</title>
        <authorList>
            <person name="Liu L.J."/>
            <person name="You X.Y."/>
            <person name="Zheng H."/>
            <person name="Wang S."/>
            <person name="Jiang C.Y."/>
            <person name="Liu S.J."/>
        </authorList>
    </citation>
    <scope>NUCLEOTIDE SEQUENCE [LARGE SCALE GENOMIC DNA]</scope>
    <source>
        <strain evidence="2 3">Ar-4</strain>
    </source>
</reference>
<dbReference type="Gene3D" id="1.10.12.10">
    <property type="entry name" value="Lyase 2-enoyl-coa Hydratase, Chain A, domain 2"/>
    <property type="match status" value="1"/>
</dbReference>
<dbReference type="EMBL" id="CP002656">
    <property type="protein sequence ID" value="AEB95795.1"/>
    <property type="molecule type" value="Genomic_DNA"/>
</dbReference>
<dbReference type="PATRIC" id="fig|1006006.8.peg.1698"/>
<accession>F4G0A8</accession>
<evidence type="ECO:0000256" key="1">
    <source>
        <dbReference type="RuleBase" id="RU003707"/>
    </source>
</evidence>
<dbReference type="Pfam" id="PF00378">
    <property type="entry name" value="ECH_1"/>
    <property type="match status" value="1"/>
</dbReference>
<protein>
    <submittedName>
        <fullName evidence="2">Crotonyl-CoA hydratase</fullName>
    </submittedName>
</protein>
<dbReference type="InterPro" id="IPR001753">
    <property type="entry name" value="Enoyl-CoA_hydra/iso"/>
</dbReference>
<name>F4G0A8_METCR</name>